<dbReference type="InterPro" id="IPR011992">
    <property type="entry name" value="EF-hand-dom_pair"/>
</dbReference>
<accession>A0ABW0LA33</accession>
<keyword evidence="3" id="KW-1185">Reference proteome</keyword>
<evidence type="ECO:0000256" key="1">
    <source>
        <dbReference type="SAM" id="SignalP"/>
    </source>
</evidence>
<keyword evidence="1" id="KW-0732">Signal</keyword>
<evidence type="ECO:0000313" key="2">
    <source>
        <dbReference type="EMBL" id="MFC5461722.1"/>
    </source>
</evidence>
<proteinExistence type="predicted"/>
<dbReference type="RefSeq" id="WP_379785170.1">
    <property type="nucleotide sequence ID" value="NZ_JBHSMU010000015.1"/>
</dbReference>
<organism evidence="2 3">
    <name type="scientific">Massilia niabensis</name>
    <dbReference type="NCBI Taxonomy" id="544910"/>
    <lineage>
        <taxon>Bacteria</taxon>
        <taxon>Pseudomonadati</taxon>
        <taxon>Pseudomonadota</taxon>
        <taxon>Betaproteobacteria</taxon>
        <taxon>Burkholderiales</taxon>
        <taxon>Oxalobacteraceae</taxon>
        <taxon>Telluria group</taxon>
        <taxon>Massilia</taxon>
    </lineage>
</organism>
<sequence>MKTMHLLLLFVSVAHLAAPAAAQAPIGVDGLVPPALRIRPAEPPAAGAALRAQALAKLEAQFRAADLDGNGSLTLEESKGFGFVASHFDDIDAGRRGAVTFDDLRAYLARAKADRRQATRPD</sequence>
<feature type="chain" id="PRO_5045967499" evidence="1">
    <location>
        <begin position="18"/>
        <end position="122"/>
    </location>
</feature>
<gene>
    <name evidence="2" type="ORF">ACFPN5_18080</name>
</gene>
<dbReference type="EMBL" id="JBHSMU010000015">
    <property type="protein sequence ID" value="MFC5461722.1"/>
    <property type="molecule type" value="Genomic_DNA"/>
</dbReference>
<protein>
    <submittedName>
        <fullName evidence="2">EF-hand domain-containing protein</fullName>
    </submittedName>
</protein>
<name>A0ABW0LA33_9BURK</name>
<comment type="caution">
    <text evidence="2">The sequence shown here is derived from an EMBL/GenBank/DDBJ whole genome shotgun (WGS) entry which is preliminary data.</text>
</comment>
<reference evidence="3" key="1">
    <citation type="journal article" date="2019" name="Int. J. Syst. Evol. Microbiol.">
        <title>The Global Catalogue of Microorganisms (GCM) 10K type strain sequencing project: providing services to taxonomists for standard genome sequencing and annotation.</title>
        <authorList>
            <consortium name="The Broad Institute Genomics Platform"/>
            <consortium name="The Broad Institute Genome Sequencing Center for Infectious Disease"/>
            <person name="Wu L."/>
            <person name="Ma J."/>
        </authorList>
    </citation>
    <scope>NUCLEOTIDE SEQUENCE [LARGE SCALE GENOMIC DNA]</scope>
    <source>
        <strain evidence="3">KACC 12649</strain>
    </source>
</reference>
<dbReference type="SUPFAM" id="SSF47473">
    <property type="entry name" value="EF-hand"/>
    <property type="match status" value="1"/>
</dbReference>
<dbReference type="Proteomes" id="UP001596050">
    <property type="component" value="Unassembled WGS sequence"/>
</dbReference>
<feature type="signal peptide" evidence="1">
    <location>
        <begin position="1"/>
        <end position="17"/>
    </location>
</feature>
<dbReference type="Gene3D" id="1.10.238.10">
    <property type="entry name" value="EF-hand"/>
    <property type="match status" value="1"/>
</dbReference>
<evidence type="ECO:0000313" key="3">
    <source>
        <dbReference type="Proteomes" id="UP001596050"/>
    </source>
</evidence>